<gene>
    <name evidence="8" type="ORF">CDAUBV1_LOCUS1230</name>
</gene>
<dbReference type="PANTHER" id="PTHR46756">
    <property type="entry name" value="TRANSGELIN"/>
    <property type="match status" value="1"/>
</dbReference>
<evidence type="ECO:0008006" key="10">
    <source>
        <dbReference type="Google" id="ProtNLM"/>
    </source>
</evidence>
<feature type="compositionally biased region" description="Polar residues" evidence="5">
    <location>
        <begin position="4028"/>
        <end position="4045"/>
    </location>
</feature>
<reference evidence="8" key="1">
    <citation type="submission" date="2024-06" db="EMBL/GenBank/DDBJ databases">
        <authorList>
            <person name="Liu X."/>
            <person name="Lenzi L."/>
            <person name="Haldenby T S."/>
            <person name="Uol C."/>
        </authorList>
    </citation>
    <scope>NUCLEOTIDE SEQUENCE</scope>
</reference>
<dbReference type="PROSITE" id="PS50222">
    <property type="entry name" value="EF_HAND_2"/>
    <property type="match status" value="1"/>
</dbReference>
<accession>A0AAV2SZB9</accession>
<feature type="compositionally biased region" description="Polar residues" evidence="5">
    <location>
        <begin position="594"/>
        <end position="614"/>
    </location>
</feature>
<dbReference type="InterPro" id="IPR036534">
    <property type="entry name" value="GAR_dom_sf"/>
</dbReference>
<keyword evidence="3" id="KW-0206">Cytoskeleton</keyword>
<dbReference type="SUPFAM" id="SSF47473">
    <property type="entry name" value="EF-hand"/>
    <property type="match status" value="1"/>
</dbReference>
<evidence type="ECO:0000256" key="5">
    <source>
        <dbReference type="SAM" id="MobiDB-lite"/>
    </source>
</evidence>
<feature type="coiled-coil region" evidence="4">
    <location>
        <begin position="3335"/>
        <end position="3366"/>
    </location>
</feature>
<keyword evidence="4" id="KW-0175">Coiled coil</keyword>
<proteinExistence type="predicted"/>
<evidence type="ECO:0000256" key="3">
    <source>
        <dbReference type="ARBA" id="ARBA00023212"/>
    </source>
</evidence>
<dbReference type="GO" id="GO:0051764">
    <property type="term" value="P:actin crosslink formation"/>
    <property type="evidence" value="ECO:0007669"/>
    <property type="project" value="TreeGrafter"/>
</dbReference>
<feature type="compositionally biased region" description="Polar residues" evidence="5">
    <location>
        <begin position="1537"/>
        <end position="1550"/>
    </location>
</feature>
<dbReference type="EMBL" id="CAXLJL010000036">
    <property type="protein sequence ID" value="CAL5129786.1"/>
    <property type="molecule type" value="Genomic_DNA"/>
</dbReference>
<dbReference type="GO" id="GO:0008093">
    <property type="term" value="F:cytoskeletal anchor activity"/>
    <property type="evidence" value="ECO:0007669"/>
    <property type="project" value="TreeGrafter"/>
</dbReference>
<feature type="compositionally biased region" description="Polar residues" evidence="5">
    <location>
        <begin position="3643"/>
        <end position="3658"/>
    </location>
</feature>
<feature type="region of interest" description="Disordered" evidence="5">
    <location>
        <begin position="1531"/>
        <end position="1567"/>
    </location>
</feature>
<feature type="compositionally biased region" description="Polar residues" evidence="5">
    <location>
        <begin position="4083"/>
        <end position="4096"/>
    </location>
</feature>
<evidence type="ECO:0000313" key="8">
    <source>
        <dbReference type="EMBL" id="CAL5129786.1"/>
    </source>
</evidence>
<dbReference type="GO" id="GO:0005509">
    <property type="term" value="F:calcium ion binding"/>
    <property type="evidence" value="ECO:0007669"/>
    <property type="project" value="InterPro"/>
</dbReference>
<feature type="region of interest" description="Disordered" evidence="5">
    <location>
        <begin position="3643"/>
        <end position="3667"/>
    </location>
</feature>
<organism evidence="8 9">
    <name type="scientific">Calicophoron daubneyi</name>
    <name type="common">Rumen fluke</name>
    <name type="synonym">Paramphistomum daubneyi</name>
    <dbReference type="NCBI Taxonomy" id="300641"/>
    <lineage>
        <taxon>Eukaryota</taxon>
        <taxon>Metazoa</taxon>
        <taxon>Spiralia</taxon>
        <taxon>Lophotrochozoa</taxon>
        <taxon>Platyhelminthes</taxon>
        <taxon>Trematoda</taxon>
        <taxon>Digenea</taxon>
        <taxon>Plagiorchiida</taxon>
        <taxon>Pronocephalata</taxon>
        <taxon>Paramphistomoidea</taxon>
        <taxon>Paramphistomidae</taxon>
        <taxon>Calicophoron</taxon>
    </lineage>
</organism>
<evidence type="ECO:0000256" key="4">
    <source>
        <dbReference type="SAM" id="Coils"/>
    </source>
</evidence>
<feature type="region of interest" description="Disordered" evidence="5">
    <location>
        <begin position="1381"/>
        <end position="1403"/>
    </location>
</feature>
<dbReference type="SUPFAM" id="SSF143575">
    <property type="entry name" value="GAS2 domain-like"/>
    <property type="match status" value="1"/>
</dbReference>
<protein>
    <recommendedName>
        <fullName evidence="10">Dystonin</fullName>
    </recommendedName>
</protein>
<name>A0AAV2SZB9_CALDB</name>
<evidence type="ECO:0000259" key="7">
    <source>
        <dbReference type="PROSITE" id="PS51460"/>
    </source>
</evidence>
<dbReference type="PANTHER" id="PTHR46756:SF18">
    <property type="entry name" value="GAS2-LIKE PROTEIN PICKLED EGGS"/>
    <property type="match status" value="1"/>
</dbReference>
<feature type="coiled-coil region" evidence="4">
    <location>
        <begin position="2378"/>
        <end position="2466"/>
    </location>
</feature>
<evidence type="ECO:0000256" key="2">
    <source>
        <dbReference type="ARBA" id="ARBA00022490"/>
    </source>
</evidence>
<evidence type="ECO:0000256" key="1">
    <source>
        <dbReference type="ARBA" id="ARBA00004245"/>
    </source>
</evidence>
<dbReference type="Gene3D" id="3.30.920.20">
    <property type="entry name" value="Gas2-like domain"/>
    <property type="match status" value="1"/>
</dbReference>
<evidence type="ECO:0000313" key="9">
    <source>
        <dbReference type="Proteomes" id="UP001497525"/>
    </source>
</evidence>
<comment type="caution">
    <text evidence="8">The sequence shown here is derived from an EMBL/GenBank/DDBJ whole genome shotgun (WGS) entry which is preliminary data.</text>
</comment>
<feature type="compositionally biased region" description="Polar residues" evidence="5">
    <location>
        <begin position="629"/>
        <end position="640"/>
    </location>
</feature>
<feature type="compositionally biased region" description="Polar residues" evidence="5">
    <location>
        <begin position="4055"/>
        <end position="4075"/>
    </location>
</feature>
<dbReference type="InterPro" id="IPR002048">
    <property type="entry name" value="EF_hand_dom"/>
</dbReference>
<feature type="coiled-coil region" evidence="4">
    <location>
        <begin position="2128"/>
        <end position="2155"/>
    </location>
</feature>
<comment type="subcellular location">
    <subcellularLocation>
        <location evidence="1">Cytoplasm</location>
        <location evidence="1">Cytoskeleton</location>
    </subcellularLocation>
</comment>
<feature type="region of interest" description="Disordered" evidence="5">
    <location>
        <begin position="621"/>
        <end position="640"/>
    </location>
</feature>
<evidence type="ECO:0000259" key="6">
    <source>
        <dbReference type="PROSITE" id="PS50222"/>
    </source>
</evidence>
<feature type="region of interest" description="Disordered" evidence="5">
    <location>
        <begin position="592"/>
        <end position="614"/>
    </location>
</feature>
<keyword evidence="2" id="KW-0963">Cytoplasm</keyword>
<sequence length="4096" mass="459805">MRSRAEALRMVSKLREELAESFACSSNQCNLLGMRFWEPFVLRQTHIQCYIQLRRYMQILKSSLPPCKLHSRKKRQVCAVEYRTVLGQLLILVQDLVDLLLYIQEISDYLRSRVRIFGNGQSATNIQRHCSEILLPLHRKLLLPVPLVATWNQQLQEQFGTMSSTCFGGNCLLGALDLAVHEAIEEEMTGRKYLEGNVQIDACVLRKALPPYLKMNLNNRQTRRPIAQPFDNNFTNFESELKFNLYTAWDLLYGWIWLSVSNALINNQLTGNGDSEEPKEAASDYISLSPGGDQDICRLFAKWTNSDTGLLSYCLTREPGPTAADQATVLASQRELCAHIQETVLCLVQTKEKMSGTLNLIKFTSVEGYRHRYAEAMRAGTARLECQSLGPWPRSTSCCIRNKSGSTWGASAWSYGSTRKRSQISVFYGHSQPCFEDRPGDRSSDVSACPKLHSSVGETRSSSCFMNNACDWTSVNDRKRPRIPRRRFSWCTDRHGKIVDPARTYPHFSSRRESSTIMRYVRQRKHASHASSETSSVFTSLERFTSAPDLPKVVLFIPYSHPGDVNLRGSVKSKQNPEGPWRMLGTIPFKSHTNRVSPPAINSNTQASVKSARQSLRRPLSIPDFLDGDTQQPKEPLSNLTSSPCYRVLRRKCYGNRHEHRRSFCADSIDVLPDSDCFHYQGFDSKAEGYERASFKSDSSHLTPRLFPFKTRPTSVEEWPHKCSKAIHQLRESSTFVNEESNRKDEDREYTNLEVNVFKKKAQPRYYSSVCQAAGEKKDRREYTIPRVVEFNGGWDGSRFPREVVDSKREDCKHTSLTIKASRVNAPDSSHLSMELMGRESNAKGYSTDSFTRANHIRSNLFTYSDEVIANKPKEKNQVARPIAIVRSESLEYFRPIYELLDVESKEQSHPRPSSIKVSDPLSGSPRFASTHLDLINTRRKCKTFDLESTLDTGKHSSYHSHKGVNINGERFLSDRFVSTGVLNSTFSRPHFESRRPDDKRVKTHLTGLATQGTDDIASNPDRSVHELQDQKTGRYLQISDVSKDMSCTNSVREALAQLQCAYSPADTEKSFELFSGNRDGERQHISRPNDISDCVTPVMCHLASSPPCQIVDEQSRKCPADVDHQKVGSHISHPGKSSSEEVCDLQHHHARPILVDGRNSWYSSSQSVRVGPDDNSVELWRSDPGTTSDPVGDVCGLSKEGVNEKLPMVLNNSNVRLAGTNLYQFDEEVQDCASGEILCSQPHSGRILRTAPDSMSSNYEDPNCNLMQRESTENSGGEHRIFISDTSPIGQNSSRKSGTVQNYISSIFVGRAKNAPGYFQTTDESPDQITIKQPSADQCPERTWDADAHLVQGDSDVLKRQEEDYLCDTLTSGRVVSAGIGEQNERQPRPHPSPTESLFGSSVRTHMKSEVKKTFASSNKVSKTVRVAASNLNKAELGYKDTSPLQPCICFASELFTSTLYVAQENMCFELAEVCQPAVCSYVTQLEPITELDYSEYSAISFGRTPDAITDRKVYGNMSSANMTIAEVHEAEEYSGSETAATSTHSGSMAGSDEHSRSPDEQPRLVEESSLIAEFKRMEVTLTEIDQSLDWVEGQFVGLNVNDGELIDCSKIPSALAQIDQLLQYLTPLGDQIRGLDHTLQRLIDKRPASEQFEPQGVSRTKVKVAEDSKANVDNDRGEPNGGNDLVIRIRGYENRLQEIRHKRCGQLSKCQRMVSYLENCQNIQSALSNELGRIEDELTLVSEKLQELEEPFEVFVLSSSSEVEELIDKFGELDHQLCGHILQALNAAEFKVHQSKIKQSHTHLQCIKDEYAEIANAIKQKYGCLKRFSEYLDVLMKRCSDGFDSIQAIRSDFAVVQRELSNPNISRQSMEEAIRSLKIKLKSLDELEDQMRCIFRDLEVLIGTDQSNSVSDSLGVSSLHQNNGKMRQLLSSLQLAWLNLSTISLAETIDSLLEAALKYIQQTTKEELAYLEAQDTCPLLSSALIWDPDQLTREMGVVKAHMQSLQDCLLWISANIEPVISGKAGISALQGSPLDEWENMMFRLHAAHRRLEKLYVQLCGQLIPAAKNLRQRMNSALSYLEVLEKKAEELPLPSSYASVISSCGLNHQNSEVESTTGIPLSIVTALELAKAQRAQYKQLVDVVTEELTNLTDELREFAGTFSTPRSVLDKNLGTDLPIECVLDAAPTDCSKEVVATSLQNCSEFNWLEKRYTNLVNTLRGRIKELDAVIASLSKKSNIKIDDLETDGNIAMATHSSDFLGKIHPQTPDSGIRLECTPSSLTLSEQTKRLDVLADRIHARISISTGHLLDLYGLPAASTPHSDQLPVENSTLYEQIVQSINHLSNSISELDTISNLTVQSGTSPDQIPDFDAQQEVLSRVSELREAANVQLARLTREAEQISMEEQEIQATENNLDLLKAQYNQLLESIAKPSLSEYEGSCEKIFTTYSQRLKETLEEIKQLTDKACKLAQHVGTGLKDGPSQSKPPKSEKIAAEEKSIVTIGYAFPLVLAHRRNSVFNDTSALLDALHDTEQRLLSAYEIAERITPCVEHLLPWMEDVVHKLEVLDAKDGPNQESAISTLNKVAAIRMDLYARLEQLHSINTESYALCETIEAVRVGTNQADVLLPIEYDKAHSNSESMALRKNTVFEVIQSNVLTVNESYEALIRQATGIATGIRLHLLETGQLEEAVRECRTTILECTSNDVSSSSLTGSGSQDKGANGGEICAEVRLKQLEMKRMDLAGVHDILEQVQKAALNAELGSTNTAIATDLEELPALYDEVNEDIENEMMKCKIQLTLVEQINGVLTNHSIWLNRRAKELSELAKPAGVNIKSAQAEYEQFQKAHMRLEDEGRARFIKMIQLIVGPSRNVDTCDDAMWAIATSLGQNQTDRFLSDEADLVKPSGDQPNTNTSIYSSSPGLRRLVREQAKYKQLVASFHSAWQAHLSFVGEFDGTLNRVYLEIEEIQFYLSSLYRISKFVEPCTKQISGLKKEISRLNELGLVVIGLQDSAQHFRKLCSLVEFYHLTSTIQSMKKKFISLTRRASERLKILNQALQEDRAFAEAYQRLMEVLEKESDGQTSGESNTDDSAIQPDLVVSNSKPYCRTAEEYVSYHQVMRMGGKLRDRCTKVDPEREQLNNMLKKLRDLWIRCAQTRAARLIACEEGLINRGNQALALKKLSDWISQAEQNLPISSPGQNTSHTVGLASKLGSLPDVICESKRSGNNVATVLLKIAPESFQLTQKDCRSLVAVYGDDAFVRSVQEDHELLVDELRRREQIWGLKEKTLSVRTRLSDGLKFRLIRLHVACEIRSCALKNAIEVANQLGENAAHLFSWMVDTENQLRLLNQRIESSSQELSEMAESLESDKRNINAPLLPTNEIEQPTLFSSRPHEVRAQLTVLDEYEFIRCTQIQISQRNFQPYCKLVESLLQRQMRSKEFEFPGSDSSTKFASLPGECHARAAAEIQSGYRSALAHWYQIDQLLNTLRTRILRNEKQDAPSFVLEHLEEKLEEWTRNVKKHVEQDTQLTDQLIRAVSGQATLSTKRSCKSTLSQKSRSIETNNGYGSSKLLEILRDPSFGISIDDDVLTKWHERFHDRSKEADELHLKALDVRKEVIACVKCYREEFSLPDPLANDHLCESGSLTSPQLHSSDQSLSTSARLDGTEVEGSEWDVQTLSALSPVSIEMTSTHPSPEVQTPQSDVNCATYDLTQSTPHLLPLMQLRAQRCSQLEWTAAHIVAATQRRVDNLEQISKAIGEKRIKMDNFDFDGWRKRYLKWQSSRRFRLSDLFRVRTTVETPVSPHPALSARSLSALDLKEEEPALYPTEARSISLSRSSSFSNQPVRPTKSVVFGSHAPRFKTTSLEHLGTLNSPVADSETELTCSQFIQALLNAGIDSSLSELFNAFQHIDKKKKGKLTLQELQEALLPKRQKQPSSESELIAEIVKAETGQCTCKSKFLPHRLDDNKYTFGSSKRVCLVRFLNNAVLVRVGGGWMHLNEYLSTRDPCRVRCRAACHVSNASKPAVPDVSATRTKPSSSFLSQNTPTSGLGRLELTQKRTTLTSLDESRPTPRSQNGSKPPRLRTLENTLSSRMPKSSS</sequence>
<dbReference type="GO" id="GO:0005884">
    <property type="term" value="C:actin filament"/>
    <property type="evidence" value="ECO:0007669"/>
    <property type="project" value="TreeGrafter"/>
</dbReference>
<feature type="compositionally biased region" description="Basic and acidic residues" evidence="5">
    <location>
        <begin position="1553"/>
        <end position="1567"/>
    </location>
</feature>
<feature type="region of interest" description="Disordered" evidence="5">
    <location>
        <begin position="4020"/>
        <end position="4096"/>
    </location>
</feature>
<dbReference type="GO" id="GO:0008017">
    <property type="term" value="F:microtubule binding"/>
    <property type="evidence" value="ECO:0007669"/>
    <property type="project" value="InterPro"/>
</dbReference>
<feature type="domain" description="GAR" evidence="7">
    <location>
        <begin position="3930"/>
        <end position="4006"/>
    </location>
</feature>
<dbReference type="Pfam" id="PF02187">
    <property type="entry name" value="GAS2"/>
    <property type="match status" value="1"/>
</dbReference>
<dbReference type="InterPro" id="IPR011992">
    <property type="entry name" value="EF-hand-dom_pair"/>
</dbReference>
<dbReference type="PROSITE" id="PS51460">
    <property type="entry name" value="GAR"/>
    <property type="match status" value="1"/>
</dbReference>
<feature type="domain" description="EF-hand" evidence="6">
    <location>
        <begin position="3895"/>
        <end position="3930"/>
    </location>
</feature>
<dbReference type="Proteomes" id="UP001497525">
    <property type="component" value="Unassembled WGS sequence"/>
</dbReference>
<dbReference type="SMART" id="SM00243">
    <property type="entry name" value="GAS2"/>
    <property type="match status" value="1"/>
</dbReference>
<dbReference type="GO" id="GO:0051015">
    <property type="term" value="F:actin filament binding"/>
    <property type="evidence" value="ECO:0007669"/>
    <property type="project" value="TreeGrafter"/>
</dbReference>
<dbReference type="InterPro" id="IPR003108">
    <property type="entry name" value="GAR_dom"/>
</dbReference>